<dbReference type="InterPro" id="IPR034103">
    <property type="entry name" value="Lsm8"/>
</dbReference>
<dbReference type="SMART" id="SM00651">
    <property type="entry name" value="Sm"/>
    <property type="match status" value="1"/>
</dbReference>
<keyword evidence="12" id="KW-1185">Reference proteome</keyword>
<dbReference type="SUPFAM" id="SSF50182">
    <property type="entry name" value="Sm-like ribonucleoproteins"/>
    <property type="match status" value="1"/>
</dbReference>
<dbReference type="GO" id="GO:0046540">
    <property type="term" value="C:U4/U6 x U5 tri-snRNP complex"/>
    <property type="evidence" value="ECO:0007669"/>
    <property type="project" value="UniProtKB-UniRule"/>
</dbReference>
<organism evidence="11 12">
    <name type="scientific">Amniculicola lignicola CBS 123094</name>
    <dbReference type="NCBI Taxonomy" id="1392246"/>
    <lineage>
        <taxon>Eukaryota</taxon>
        <taxon>Fungi</taxon>
        <taxon>Dikarya</taxon>
        <taxon>Ascomycota</taxon>
        <taxon>Pezizomycotina</taxon>
        <taxon>Dothideomycetes</taxon>
        <taxon>Pleosporomycetidae</taxon>
        <taxon>Pleosporales</taxon>
        <taxon>Amniculicolaceae</taxon>
        <taxon>Amniculicola</taxon>
    </lineage>
</organism>
<dbReference type="GO" id="GO:0003729">
    <property type="term" value="F:mRNA binding"/>
    <property type="evidence" value="ECO:0007669"/>
    <property type="project" value="TreeGrafter"/>
</dbReference>
<dbReference type="InterPro" id="IPR001163">
    <property type="entry name" value="Sm_dom_euk/arc"/>
</dbReference>
<name>A0A6A5VXV3_9PLEO</name>
<evidence type="ECO:0000259" key="10">
    <source>
        <dbReference type="PROSITE" id="PS52002"/>
    </source>
</evidence>
<dbReference type="GO" id="GO:0000398">
    <property type="term" value="P:mRNA splicing, via spliceosome"/>
    <property type="evidence" value="ECO:0007669"/>
    <property type="project" value="UniProtKB-UniRule"/>
</dbReference>
<comment type="subunit">
    <text evidence="9">LSm subunits form a heteromer with a doughnut shape.</text>
</comment>
<comment type="function">
    <text evidence="9">Plays role in pre-mRNA splicing as component of the U4/U6-U5 tri-snRNP complex that is involved in spliceosome assembly, and as component of the precatalytic spliceosome (spliceosome B complex). The heptameric LSM2-8 complex binds specifically to the 3'-terminal U-tract of U6 snRNA.</text>
</comment>
<evidence type="ECO:0000256" key="6">
    <source>
        <dbReference type="ARBA" id="ARBA00023187"/>
    </source>
</evidence>
<dbReference type="Pfam" id="PF01423">
    <property type="entry name" value="LSM"/>
    <property type="match status" value="1"/>
</dbReference>
<dbReference type="Gene3D" id="2.30.30.100">
    <property type="match status" value="1"/>
</dbReference>
<evidence type="ECO:0000256" key="7">
    <source>
        <dbReference type="ARBA" id="ARBA00023242"/>
    </source>
</evidence>
<keyword evidence="5 9" id="KW-0694">RNA-binding</keyword>
<evidence type="ECO:0000256" key="9">
    <source>
        <dbReference type="RuleBase" id="RU365048"/>
    </source>
</evidence>
<dbReference type="PANTHER" id="PTHR15588:SF9">
    <property type="entry name" value="U6 SNRNA-ASSOCIATED SM-LIKE PROTEIN LSM8"/>
    <property type="match status" value="1"/>
</dbReference>
<evidence type="ECO:0000256" key="2">
    <source>
        <dbReference type="ARBA" id="ARBA00006850"/>
    </source>
</evidence>
<dbReference type="AlphaFoldDB" id="A0A6A5VXV3"/>
<keyword evidence="4 9" id="KW-0747">Spliceosome</keyword>
<keyword evidence="6 9" id="KW-0508">mRNA splicing</keyword>
<dbReference type="InterPro" id="IPR044642">
    <property type="entry name" value="PTHR15588"/>
</dbReference>
<feature type="domain" description="Sm" evidence="10">
    <location>
        <begin position="1"/>
        <end position="77"/>
    </location>
</feature>
<dbReference type="InterPro" id="IPR047575">
    <property type="entry name" value="Sm"/>
</dbReference>
<evidence type="ECO:0000256" key="1">
    <source>
        <dbReference type="ARBA" id="ARBA00004123"/>
    </source>
</evidence>
<accession>A0A6A5VXV3</accession>
<dbReference type="PROSITE" id="PS52002">
    <property type="entry name" value="SM"/>
    <property type="match status" value="1"/>
</dbReference>
<dbReference type="FunFam" id="2.30.30.100:FF:000027">
    <property type="entry name" value="U6 snRNA-associated Sm-like protein LSm8"/>
    <property type="match status" value="1"/>
</dbReference>
<evidence type="ECO:0000256" key="4">
    <source>
        <dbReference type="ARBA" id="ARBA00022728"/>
    </source>
</evidence>
<evidence type="ECO:0000313" key="11">
    <source>
        <dbReference type="EMBL" id="KAF1992711.1"/>
    </source>
</evidence>
<dbReference type="GO" id="GO:0071011">
    <property type="term" value="C:precatalytic spliceosome"/>
    <property type="evidence" value="ECO:0007669"/>
    <property type="project" value="TreeGrafter"/>
</dbReference>
<keyword evidence="3 9" id="KW-0507">mRNA processing</keyword>
<dbReference type="InterPro" id="IPR010920">
    <property type="entry name" value="LSM_dom_sf"/>
</dbReference>
<dbReference type="Proteomes" id="UP000799779">
    <property type="component" value="Unassembled WGS sequence"/>
</dbReference>
<comment type="subcellular location">
    <subcellularLocation>
        <location evidence="1 9">Nucleus</location>
    </subcellularLocation>
</comment>
<dbReference type="PANTHER" id="PTHR15588">
    <property type="entry name" value="LSM1"/>
    <property type="match status" value="1"/>
</dbReference>
<sequence>MALNALLTLRVSVITLDSKYIVGTLISCDNQMNLVLEDAYDRIIRSESSAEPSEIRPFGIYLVRGDNVALCGRVDEEMDKTIDWTRVRGEPIGTTRHAA</sequence>
<evidence type="ECO:0000256" key="8">
    <source>
        <dbReference type="ARBA" id="ARBA00023274"/>
    </source>
</evidence>
<proteinExistence type="inferred from homology"/>
<keyword evidence="8 9" id="KW-0687">Ribonucleoprotein</keyword>
<keyword evidence="7 9" id="KW-0539">Nucleus</keyword>
<evidence type="ECO:0000313" key="12">
    <source>
        <dbReference type="Proteomes" id="UP000799779"/>
    </source>
</evidence>
<evidence type="ECO:0000256" key="5">
    <source>
        <dbReference type="ARBA" id="ARBA00022884"/>
    </source>
</evidence>
<evidence type="ECO:0000256" key="3">
    <source>
        <dbReference type="ARBA" id="ARBA00022664"/>
    </source>
</evidence>
<gene>
    <name evidence="9" type="primary">LSM8</name>
    <name evidence="11" type="ORF">P154DRAFT_528261</name>
</gene>
<dbReference type="OrthoDB" id="422364at2759"/>
<dbReference type="EMBL" id="ML977834">
    <property type="protein sequence ID" value="KAF1992711.1"/>
    <property type="molecule type" value="Genomic_DNA"/>
</dbReference>
<comment type="similarity">
    <text evidence="2 9">Belongs to the snRNP Sm proteins family.</text>
</comment>
<dbReference type="CDD" id="cd01727">
    <property type="entry name" value="LSm8"/>
    <property type="match status" value="1"/>
</dbReference>
<reference evidence="11" key="1">
    <citation type="journal article" date="2020" name="Stud. Mycol.">
        <title>101 Dothideomycetes genomes: a test case for predicting lifestyles and emergence of pathogens.</title>
        <authorList>
            <person name="Haridas S."/>
            <person name="Albert R."/>
            <person name="Binder M."/>
            <person name="Bloem J."/>
            <person name="Labutti K."/>
            <person name="Salamov A."/>
            <person name="Andreopoulos B."/>
            <person name="Baker S."/>
            <person name="Barry K."/>
            <person name="Bills G."/>
            <person name="Bluhm B."/>
            <person name="Cannon C."/>
            <person name="Castanera R."/>
            <person name="Culley D."/>
            <person name="Daum C."/>
            <person name="Ezra D."/>
            <person name="Gonzalez J."/>
            <person name="Henrissat B."/>
            <person name="Kuo A."/>
            <person name="Liang C."/>
            <person name="Lipzen A."/>
            <person name="Lutzoni F."/>
            <person name="Magnuson J."/>
            <person name="Mondo S."/>
            <person name="Nolan M."/>
            <person name="Ohm R."/>
            <person name="Pangilinan J."/>
            <person name="Park H.-J."/>
            <person name="Ramirez L."/>
            <person name="Alfaro M."/>
            <person name="Sun H."/>
            <person name="Tritt A."/>
            <person name="Yoshinaga Y."/>
            <person name="Zwiers L.-H."/>
            <person name="Turgeon B."/>
            <person name="Goodwin S."/>
            <person name="Spatafora J."/>
            <person name="Crous P."/>
            <person name="Grigoriev I."/>
        </authorList>
    </citation>
    <scope>NUCLEOTIDE SEQUENCE</scope>
    <source>
        <strain evidence="11">CBS 123094</strain>
    </source>
</reference>
<dbReference type="GO" id="GO:0005688">
    <property type="term" value="C:U6 snRNP"/>
    <property type="evidence" value="ECO:0007669"/>
    <property type="project" value="UniProtKB-UniRule"/>
</dbReference>
<protein>
    <recommendedName>
        <fullName evidence="9">LSM2-LSM8 complex subunit LSM8</fullName>
    </recommendedName>
</protein>